<evidence type="ECO:0000313" key="2">
    <source>
        <dbReference type="EMBL" id="KKO04614.1"/>
    </source>
</evidence>
<accession>A0A0F9YJ90</accession>
<dbReference type="InterPro" id="IPR007076">
    <property type="entry name" value="TfoX_N"/>
</dbReference>
<sequence length="118" mass="13392">MDEDFLRDLFVSLADVRVRRMFGGQGVYSGGRIVAVVVQGELYLKSDAVSEPIYETADLTRWTYAREGRAPTRMPYYRMPESALDDQDEAKSWIAIADAASRRASQQSRRPKRATKAK</sequence>
<proteinExistence type="predicted"/>
<protein>
    <recommendedName>
        <fullName evidence="1">TfoX N-terminal domain-containing protein</fullName>
    </recommendedName>
</protein>
<gene>
    <name evidence="2" type="ORF">LCGC14_0084410</name>
</gene>
<reference evidence="2" key="1">
    <citation type="journal article" date="2015" name="Nature">
        <title>Complex archaea that bridge the gap between prokaryotes and eukaryotes.</title>
        <authorList>
            <person name="Spang A."/>
            <person name="Saw J.H."/>
            <person name="Jorgensen S.L."/>
            <person name="Zaremba-Niedzwiedzka K."/>
            <person name="Martijn J."/>
            <person name="Lind A.E."/>
            <person name="van Eijk R."/>
            <person name="Schleper C."/>
            <person name="Guy L."/>
            <person name="Ettema T.J."/>
        </authorList>
    </citation>
    <scope>NUCLEOTIDE SEQUENCE</scope>
</reference>
<comment type="caution">
    <text evidence="2">The sequence shown here is derived from an EMBL/GenBank/DDBJ whole genome shotgun (WGS) entry which is preliminary data.</text>
</comment>
<name>A0A0F9YJ90_9ZZZZ</name>
<organism evidence="2">
    <name type="scientific">marine sediment metagenome</name>
    <dbReference type="NCBI Taxonomy" id="412755"/>
    <lineage>
        <taxon>unclassified sequences</taxon>
        <taxon>metagenomes</taxon>
        <taxon>ecological metagenomes</taxon>
    </lineage>
</organism>
<dbReference type="Gene3D" id="3.30.1460.30">
    <property type="entry name" value="YgaC/TfoX-N like chaperone"/>
    <property type="match status" value="1"/>
</dbReference>
<evidence type="ECO:0000259" key="1">
    <source>
        <dbReference type="Pfam" id="PF04993"/>
    </source>
</evidence>
<feature type="domain" description="TfoX N-terminal" evidence="1">
    <location>
        <begin position="8"/>
        <end position="97"/>
    </location>
</feature>
<dbReference type="Pfam" id="PF04993">
    <property type="entry name" value="TfoX_N"/>
    <property type="match status" value="1"/>
</dbReference>
<dbReference type="EMBL" id="LAZR01000022">
    <property type="protein sequence ID" value="KKO04614.1"/>
    <property type="molecule type" value="Genomic_DNA"/>
</dbReference>
<dbReference type="AlphaFoldDB" id="A0A0F9YJ90"/>
<dbReference type="SUPFAM" id="SSF159894">
    <property type="entry name" value="YgaC/TfoX-N like"/>
    <property type="match status" value="1"/>
</dbReference>